<dbReference type="Proteomes" id="UP000518288">
    <property type="component" value="Unassembled WGS sequence"/>
</dbReference>
<proteinExistence type="predicted"/>
<reference evidence="1 2" key="1">
    <citation type="submission" date="2020-07" db="EMBL/GenBank/DDBJ databases">
        <title>Genomic Encyclopedia of Archaeal and Bacterial Type Strains, Phase II (KMG-II): from individual species to whole genera.</title>
        <authorList>
            <person name="Goeker M."/>
        </authorList>
    </citation>
    <scope>NUCLEOTIDE SEQUENCE [LARGE SCALE GENOMIC DNA]</scope>
    <source>
        <strain evidence="1 2">DSM 21226</strain>
    </source>
</reference>
<keyword evidence="2" id="KW-1185">Reference proteome</keyword>
<name>A0A7Y9QXG8_9BURK</name>
<evidence type="ECO:0008006" key="3">
    <source>
        <dbReference type="Google" id="ProtNLM"/>
    </source>
</evidence>
<dbReference type="EMBL" id="JACCFH010000001">
    <property type="protein sequence ID" value="NYG31779.1"/>
    <property type="molecule type" value="Genomic_DNA"/>
</dbReference>
<comment type="caution">
    <text evidence="1">The sequence shown here is derived from an EMBL/GenBank/DDBJ whole genome shotgun (WGS) entry which is preliminary data.</text>
</comment>
<accession>A0A7Y9QXG8</accession>
<protein>
    <recommendedName>
        <fullName evidence="3">Tetratricopeptide repeat protein</fullName>
    </recommendedName>
</protein>
<sequence>MQIARDPLDIEAHARRVLLASRPPLTDRAFGALVDLFLALGDRGRALRRQLLEQAMPWLDPDDAHFLRTHLDTELPRGAQLPTQRWSVLDTAVLGSLNMVGLQRREVAQETPFQQAMSLLEYGDLAGARGMLEAALLDEPDHEEVNRELLAIYQHSRDDAGKAEMADKLVARHGALPSGWS</sequence>
<evidence type="ECO:0000313" key="1">
    <source>
        <dbReference type="EMBL" id="NYG31779.1"/>
    </source>
</evidence>
<organism evidence="1 2">
    <name type="scientific">Sphaerotilus montanus</name>
    <dbReference type="NCBI Taxonomy" id="522889"/>
    <lineage>
        <taxon>Bacteria</taxon>
        <taxon>Pseudomonadati</taxon>
        <taxon>Pseudomonadota</taxon>
        <taxon>Betaproteobacteria</taxon>
        <taxon>Burkholderiales</taxon>
        <taxon>Sphaerotilaceae</taxon>
        <taxon>Sphaerotilus</taxon>
    </lineage>
</organism>
<evidence type="ECO:0000313" key="2">
    <source>
        <dbReference type="Proteomes" id="UP000518288"/>
    </source>
</evidence>
<gene>
    <name evidence="1" type="ORF">BDD16_000765</name>
</gene>
<dbReference type="AlphaFoldDB" id="A0A7Y9QXG8"/>